<keyword evidence="3" id="KW-1185">Reference proteome</keyword>
<sequence length="225" mass="22923">MDLFSAASAADPSNELSAEALSKMPEDDRLKAAASASQAAASANSMAESLRSKASLLTNPAERSRMLQEAYNKELEAHGNSRRARLLSSGTFQGAAGGAGIGGAVGMGLGTVVGTVVGGVATVPTVLLGGLVGAGTGVIHGPWIKLMKKDSKGKETKIPTEAIENGSVVVDQKTGKVNTVDAEGLKKARERAEKAEQQAVAGGKAQKPKKKPRKLEVRGPAKPGA</sequence>
<accession>A0AB34L0L5</accession>
<name>A0AB34L0L5_9PEZI</name>
<comment type="caution">
    <text evidence="2">The sequence shown here is derived from an EMBL/GenBank/DDBJ whole genome shotgun (WGS) entry which is preliminary data.</text>
</comment>
<evidence type="ECO:0000313" key="3">
    <source>
        <dbReference type="Proteomes" id="UP000803884"/>
    </source>
</evidence>
<dbReference type="RefSeq" id="XP_069232323.1">
    <property type="nucleotide sequence ID" value="XM_069370504.1"/>
</dbReference>
<gene>
    <name evidence="2" type="ORF">WHR41_01898</name>
</gene>
<dbReference type="Proteomes" id="UP000803884">
    <property type="component" value="Unassembled WGS sequence"/>
</dbReference>
<dbReference type="EMBL" id="JAAQHG020000005">
    <property type="protein sequence ID" value="KAL1589218.1"/>
    <property type="molecule type" value="Genomic_DNA"/>
</dbReference>
<evidence type="ECO:0000313" key="2">
    <source>
        <dbReference type="EMBL" id="KAL1589218.1"/>
    </source>
</evidence>
<feature type="region of interest" description="Disordered" evidence="1">
    <location>
        <begin position="181"/>
        <end position="225"/>
    </location>
</feature>
<protein>
    <recommendedName>
        <fullName evidence="4">Glycine zipper domain-containing protein</fullName>
    </recommendedName>
</protein>
<dbReference type="AlphaFoldDB" id="A0AB34L0L5"/>
<reference evidence="2 3" key="1">
    <citation type="journal article" date="2020" name="Microbiol. Resour. Announc.">
        <title>Draft Genome Sequence of a Cladosporium Species Isolated from the Mesophotic Ascidian Didemnum maculosum.</title>
        <authorList>
            <person name="Gioti A."/>
            <person name="Siaperas R."/>
            <person name="Nikolaivits E."/>
            <person name="Le Goff G."/>
            <person name="Ouazzani J."/>
            <person name="Kotoulas G."/>
            <person name="Topakas E."/>
        </authorList>
    </citation>
    <scope>NUCLEOTIDE SEQUENCE [LARGE SCALE GENOMIC DNA]</scope>
    <source>
        <strain evidence="2 3">TM138-S3</strain>
    </source>
</reference>
<proteinExistence type="predicted"/>
<organism evidence="2 3">
    <name type="scientific">Cladosporium halotolerans</name>
    <dbReference type="NCBI Taxonomy" id="1052096"/>
    <lineage>
        <taxon>Eukaryota</taxon>
        <taxon>Fungi</taxon>
        <taxon>Dikarya</taxon>
        <taxon>Ascomycota</taxon>
        <taxon>Pezizomycotina</taxon>
        <taxon>Dothideomycetes</taxon>
        <taxon>Dothideomycetidae</taxon>
        <taxon>Cladosporiales</taxon>
        <taxon>Cladosporiaceae</taxon>
        <taxon>Cladosporium</taxon>
    </lineage>
</organism>
<evidence type="ECO:0000256" key="1">
    <source>
        <dbReference type="SAM" id="MobiDB-lite"/>
    </source>
</evidence>
<evidence type="ECO:0008006" key="4">
    <source>
        <dbReference type="Google" id="ProtNLM"/>
    </source>
</evidence>
<dbReference type="GeneID" id="96003342"/>
<feature type="compositionally biased region" description="Basic and acidic residues" evidence="1">
    <location>
        <begin position="183"/>
        <end position="196"/>
    </location>
</feature>